<feature type="transmembrane region" description="Helical" evidence="1">
    <location>
        <begin position="7"/>
        <end position="30"/>
    </location>
</feature>
<feature type="transmembrane region" description="Helical" evidence="1">
    <location>
        <begin position="36"/>
        <end position="57"/>
    </location>
</feature>
<comment type="caution">
    <text evidence="2">The sequence shown here is derived from an EMBL/GenBank/DDBJ whole genome shotgun (WGS) entry which is preliminary data.</text>
</comment>
<dbReference type="AlphaFoldDB" id="A0A5C4SD76"/>
<evidence type="ECO:0000256" key="1">
    <source>
        <dbReference type="SAM" id="Phobius"/>
    </source>
</evidence>
<keyword evidence="1" id="KW-1133">Transmembrane helix</keyword>
<feature type="transmembrane region" description="Helical" evidence="1">
    <location>
        <begin position="69"/>
        <end position="87"/>
    </location>
</feature>
<feature type="transmembrane region" description="Helical" evidence="1">
    <location>
        <begin position="93"/>
        <end position="117"/>
    </location>
</feature>
<organism evidence="2 3">
    <name type="scientific">Allotamlana fucoidanivorans</name>
    <dbReference type="NCBI Taxonomy" id="2583814"/>
    <lineage>
        <taxon>Bacteria</taxon>
        <taxon>Pseudomonadati</taxon>
        <taxon>Bacteroidota</taxon>
        <taxon>Flavobacteriia</taxon>
        <taxon>Flavobacteriales</taxon>
        <taxon>Flavobacteriaceae</taxon>
        <taxon>Allotamlana</taxon>
    </lineage>
</organism>
<protein>
    <submittedName>
        <fullName evidence="2">Uncharacterized protein</fullName>
    </submittedName>
</protein>
<name>A0A5C4SD76_9FLAO</name>
<reference evidence="2 3" key="1">
    <citation type="submission" date="2019-05" db="EMBL/GenBank/DDBJ databases">
        <title>Tamlana fucoidanivorans sp. nov., isolated from the surface of algae collected from Fujian province in China.</title>
        <authorList>
            <person name="Li J."/>
        </authorList>
    </citation>
    <scope>NUCLEOTIDE SEQUENCE [LARGE SCALE GENOMIC DNA]</scope>
    <source>
        <strain evidence="2 3">CW2-9</strain>
    </source>
</reference>
<proteinExistence type="predicted"/>
<evidence type="ECO:0000313" key="3">
    <source>
        <dbReference type="Proteomes" id="UP000308713"/>
    </source>
</evidence>
<sequence length="129" mass="14792">MIKKILIPIIISLIQIVGLAIIHDTLYHFFPIHHKSIGFGLTVKYTGIIFATLILTFNIYLEFKSKYKLVIGLIFLLVTVTIPLQAYDYRPNRSLLLIVLTFIGYGLSVMISQWRLLKTDAKLKIKGEK</sequence>
<dbReference type="RefSeq" id="WP_139698811.1">
    <property type="nucleotide sequence ID" value="NZ_CP074074.1"/>
</dbReference>
<keyword evidence="1" id="KW-0812">Transmembrane</keyword>
<gene>
    <name evidence="2" type="ORF">FGF67_16210</name>
</gene>
<evidence type="ECO:0000313" key="2">
    <source>
        <dbReference type="EMBL" id="TNJ41333.1"/>
    </source>
</evidence>
<keyword evidence="1" id="KW-0472">Membrane</keyword>
<keyword evidence="3" id="KW-1185">Reference proteome</keyword>
<dbReference type="EMBL" id="VDCS01000022">
    <property type="protein sequence ID" value="TNJ41333.1"/>
    <property type="molecule type" value="Genomic_DNA"/>
</dbReference>
<dbReference type="Proteomes" id="UP000308713">
    <property type="component" value="Unassembled WGS sequence"/>
</dbReference>
<accession>A0A5C4SD76</accession>